<evidence type="ECO:0000313" key="2">
    <source>
        <dbReference type="Proteomes" id="UP000245995"/>
    </source>
</evidence>
<protein>
    <submittedName>
        <fullName evidence="1">Uncharacterized protein</fullName>
    </submittedName>
</protein>
<gene>
    <name evidence="1" type="ORF">CITRO92_0494</name>
</gene>
<evidence type="ECO:0000313" key="1">
    <source>
        <dbReference type="EMBL" id="SAY85849.1"/>
    </source>
</evidence>
<reference evidence="1 2" key="1">
    <citation type="submission" date="2016-04" db="EMBL/GenBank/DDBJ databases">
        <authorList>
            <person name="Regsiter A."/>
            <person name="William W."/>
        </authorList>
    </citation>
    <scope>NUCLEOTIDE SEQUENCE [LARGE SCALE GENOMIC DNA]</scope>
    <source>
        <strain evidence="1 2">92</strain>
    </source>
</reference>
<sequence length="63" mass="6763">MPPCYNTNCLEENHDIGTVVSGSRPDKVLAPPSGNIVMPDGDAMASYQAYGLCKRKLTDLPIP</sequence>
<organism evidence="1 2">
    <name type="scientific">Citrobacter amalonaticus</name>
    <dbReference type="NCBI Taxonomy" id="35703"/>
    <lineage>
        <taxon>Bacteria</taxon>
        <taxon>Pseudomonadati</taxon>
        <taxon>Pseudomonadota</taxon>
        <taxon>Gammaproteobacteria</taxon>
        <taxon>Enterobacterales</taxon>
        <taxon>Enterobacteriaceae</taxon>
        <taxon>Citrobacter</taxon>
    </lineage>
</organism>
<dbReference type="AlphaFoldDB" id="A0AAX2BDH5"/>
<dbReference type="EMBL" id="LT556085">
    <property type="protein sequence ID" value="SAY85849.1"/>
    <property type="molecule type" value="Genomic_DNA"/>
</dbReference>
<proteinExistence type="predicted"/>
<dbReference type="Proteomes" id="UP000245995">
    <property type="component" value="Chromosome CITRO92"/>
</dbReference>
<name>A0AAX2BDH5_CITAM</name>
<accession>A0AAX2BDH5</accession>